<evidence type="ECO:0000313" key="2">
    <source>
        <dbReference type="EMBL" id="ROT76649.1"/>
    </source>
</evidence>
<comment type="caution">
    <text evidence="2">The sequence shown here is derived from an EMBL/GenBank/DDBJ whole genome shotgun (WGS) entry which is preliminary data.</text>
</comment>
<dbReference type="Proteomes" id="UP000283509">
    <property type="component" value="Unassembled WGS sequence"/>
</dbReference>
<evidence type="ECO:0000256" key="1">
    <source>
        <dbReference type="SAM" id="Phobius"/>
    </source>
</evidence>
<evidence type="ECO:0000313" key="3">
    <source>
        <dbReference type="Proteomes" id="UP000283509"/>
    </source>
</evidence>
<protein>
    <submittedName>
        <fullName evidence="2">Uncharacterized protein</fullName>
    </submittedName>
</protein>
<gene>
    <name evidence="2" type="ORF">C7M84_004763</name>
</gene>
<keyword evidence="1" id="KW-1133">Transmembrane helix</keyword>
<name>A0A423TJL5_PENVA</name>
<reference evidence="2 3" key="1">
    <citation type="submission" date="2018-04" db="EMBL/GenBank/DDBJ databases">
        <authorList>
            <person name="Zhang X."/>
            <person name="Yuan J."/>
            <person name="Li F."/>
            <person name="Xiang J."/>
        </authorList>
    </citation>
    <scope>NUCLEOTIDE SEQUENCE [LARGE SCALE GENOMIC DNA]</scope>
    <source>
        <tissue evidence="2">Muscle</tissue>
    </source>
</reference>
<sequence length="230" mass="24910">MAMGMEGDSILVKLSGIIRFCCEPQGSPRPPQNPVLPPGYQRGQVVEEPHVVTDPDTQPWDLLLQNHRLVAADSHPIAHFITPTPVLPHPPPPPTLVGEAARNATQRFYDALRAVLHGGGEQGPLPSLSSGGVGGSNVAVSGLAPHVQDTQGPFLTSRPANDDPQSMSPILQVCAALGVLVVVMVILFHAHHFRRDCMVERRALRRVARRYHVARAQDDVERSEVTDVTL</sequence>
<dbReference type="AlphaFoldDB" id="A0A423TJL5"/>
<keyword evidence="3" id="KW-1185">Reference proteome</keyword>
<keyword evidence="1" id="KW-0812">Transmembrane</keyword>
<keyword evidence="1" id="KW-0472">Membrane</keyword>
<organism evidence="2 3">
    <name type="scientific">Penaeus vannamei</name>
    <name type="common">Whiteleg shrimp</name>
    <name type="synonym">Litopenaeus vannamei</name>
    <dbReference type="NCBI Taxonomy" id="6689"/>
    <lineage>
        <taxon>Eukaryota</taxon>
        <taxon>Metazoa</taxon>
        <taxon>Ecdysozoa</taxon>
        <taxon>Arthropoda</taxon>
        <taxon>Crustacea</taxon>
        <taxon>Multicrustacea</taxon>
        <taxon>Malacostraca</taxon>
        <taxon>Eumalacostraca</taxon>
        <taxon>Eucarida</taxon>
        <taxon>Decapoda</taxon>
        <taxon>Dendrobranchiata</taxon>
        <taxon>Penaeoidea</taxon>
        <taxon>Penaeidae</taxon>
        <taxon>Penaeus</taxon>
    </lineage>
</organism>
<accession>A0A423TJL5</accession>
<dbReference type="EMBL" id="QCYY01001625">
    <property type="protein sequence ID" value="ROT76649.1"/>
    <property type="molecule type" value="Genomic_DNA"/>
</dbReference>
<reference evidence="2 3" key="2">
    <citation type="submission" date="2019-01" db="EMBL/GenBank/DDBJ databases">
        <title>The decoding of complex shrimp genome reveals the adaptation for benthos swimmer, frequently molting mechanism and breeding impact on genome.</title>
        <authorList>
            <person name="Sun Y."/>
            <person name="Gao Y."/>
            <person name="Yu Y."/>
        </authorList>
    </citation>
    <scope>NUCLEOTIDE SEQUENCE [LARGE SCALE GENOMIC DNA]</scope>
    <source>
        <tissue evidence="2">Muscle</tissue>
    </source>
</reference>
<proteinExistence type="predicted"/>
<feature type="transmembrane region" description="Helical" evidence="1">
    <location>
        <begin position="170"/>
        <end position="188"/>
    </location>
</feature>